<evidence type="ECO:0000313" key="1">
    <source>
        <dbReference type="EMBL" id="VXA54335.1"/>
    </source>
</evidence>
<reference evidence="1 2" key="1">
    <citation type="submission" date="2019-10" db="EMBL/GenBank/DDBJ databases">
        <authorList>
            <person name="Karimi E."/>
        </authorList>
    </citation>
    <scope>NUCLEOTIDE SEQUENCE [LARGE SCALE GENOMIC DNA]</scope>
    <source>
        <strain evidence="1">Acinetobacter sp. 8BE</strain>
    </source>
</reference>
<proteinExistence type="predicted"/>
<evidence type="ECO:0000313" key="2">
    <source>
        <dbReference type="Proteomes" id="UP000430404"/>
    </source>
</evidence>
<dbReference type="Proteomes" id="UP000430404">
    <property type="component" value="Unassembled WGS sequence"/>
</dbReference>
<dbReference type="AlphaFoldDB" id="A0A653K1M7"/>
<name>A0A653K1M7_9GAMM</name>
<organism evidence="1 2">
    <name type="scientific">Acinetobacter proteolyticus</name>
    <dbReference type="NCBI Taxonomy" id="1776741"/>
    <lineage>
        <taxon>Bacteria</taxon>
        <taxon>Pseudomonadati</taxon>
        <taxon>Pseudomonadota</taxon>
        <taxon>Gammaproteobacteria</taxon>
        <taxon>Moraxellales</taxon>
        <taxon>Moraxellaceae</taxon>
        <taxon>Acinetobacter</taxon>
    </lineage>
</organism>
<accession>A0A653K1M7</accession>
<dbReference type="EMBL" id="CABWKZ010000007">
    <property type="protein sequence ID" value="VXA54335.1"/>
    <property type="molecule type" value="Genomic_DNA"/>
</dbReference>
<gene>
    <name evidence="1" type="ORF">ACI8B_150023</name>
</gene>
<sequence>MSLKKWLFTYTGGEISINQWVEVFRIKNVMWYISTTKEKHKQRMILKQVLRSAEKEIDFNEKVYFNGTKKHIGNGSFNGYVLCLFGN</sequence>
<protein>
    <submittedName>
        <fullName evidence="1">Uncharacterized protein</fullName>
    </submittedName>
</protein>